<evidence type="ECO:0000313" key="3">
    <source>
        <dbReference type="Proteomes" id="UP000623129"/>
    </source>
</evidence>
<sequence length="544" mass="60852">MRESPLSGNSSSKLSVGSRNLKLESGFKGEIERERKRGYRSKVCCFGDSQAPLPLKWPRFYLSPVPSPLIALYPCLDEFLVVSQQERKEKGGRMPLQHFSMRSGGGGSFIGASLHDLNTVDAQQGGEMEGMSDIDREAVTEDSLENGDDSNSVSADCIHESYRNSLTLHGLAVEEERSVLDNNSRPSSPSYNILLSQDVLPIENVRARFLDLIVDHFINQHLIEVGDSHEIGYRAHEKANKRKPREARYEGDPRVALPLMYIANLYENLVNDVNARLGALNVTREATIGVALEAAGGLYRKLVSKFPKKGPISFRRRELATSHATRTRFPELVVQEEKRVRFVVINGLAIVEKPTSMSMEDAEWFKRLTGRCEVAVTTRDYKYYSPRHKHRRSPSQPLLNIHESGAFSGSDSSPLVGSCSEYRPNNESQNDHLPESKQQQLQPQYHLVHHLQPQMPPHNQQYMTTQYPCTPVSPDSGANQHQPHGVNNLAPHLACVQLSSAAHLPGRLLHVPTSPAKFCDECGSPYLRETSKFCSECGTKRFGI</sequence>
<dbReference type="AlphaFoldDB" id="A0A833RJV6"/>
<organism evidence="2 3">
    <name type="scientific">Carex littledalei</name>
    <dbReference type="NCBI Taxonomy" id="544730"/>
    <lineage>
        <taxon>Eukaryota</taxon>
        <taxon>Viridiplantae</taxon>
        <taxon>Streptophyta</taxon>
        <taxon>Embryophyta</taxon>
        <taxon>Tracheophyta</taxon>
        <taxon>Spermatophyta</taxon>
        <taxon>Magnoliopsida</taxon>
        <taxon>Liliopsida</taxon>
        <taxon>Poales</taxon>
        <taxon>Cyperaceae</taxon>
        <taxon>Cyperoideae</taxon>
        <taxon>Cariceae</taxon>
        <taxon>Carex</taxon>
        <taxon>Carex subgen. Euthyceras</taxon>
    </lineage>
</organism>
<feature type="region of interest" description="Disordered" evidence="1">
    <location>
        <begin position="385"/>
        <end position="442"/>
    </location>
</feature>
<evidence type="ECO:0000256" key="1">
    <source>
        <dbReference type="SAM" id="MobiDB-lite"/>
    </source>
</evidence>
<dbReference type="EMBL" id="SWLB01000002">
    <property type="protein sequence ID" value="KAF3341268.1"/>
    <property type="molecule type" value="Genomic_DNA"/>
</dbReference>
<proteinExistence type="predicted"/>
<dbReference type="InterPro" id="IPR026319">
    <property type="entry name" value="ZC2HC1A/B-like"/>
</dbReference>
<dbReference type="PANTHER" id="PTHR13555">
    <property type="entry name" value="C2H2 ZINC FINGER CGI-62-RELATED"/>
    <property type="match status" value="1"/>
</dbReference>
<gene>
    <name evidence="2" type="ORF">FCM35_KLT10112</name>
</gene>
<reference evidence="2" key="1">
    <citation type="submission" date="2020-01" db="EMBL/GenBank/DDBJ databases">
        <title>Genome sequence of Kobresia littledalei, the first chromosome-level genome in the family Cyperaceae.</title>
        <authorList>
            <person name="Qu G."/>
        </authorList>
    </citation>
    <scope>NUCLEOTIDE SEQUENCE</scope>
    <source>
        <strain evidence="2">C.B.Clarke</strain>
        <tissue evidence="2">Leaf</tissue>
    </source>
</reference>
<dbReference type="OrthoDB" id="1914234at2759"/>
<keyword evidence="3" id="KW-1185">Reference proteome</keyword>
<evidence type="ECO:0000313" key="2">
    <source>
        <dbReference type="EMBL" id="KAF3341268.1"/>
    </source>
</evidence>
<evidence type="ECO:0008006" key="4">
    <source>
        <dbReference type="Google" id="ProtNLM"/>
    </source>
</evidence>
<name>A0A833RJV6_9POAL</name>
<dbReference type="PANTHER" id="PTHR13555:SF36">
    <property type="entry name" value="ZINC FINGER C2HC DOMAIN-CONTAINING PROTEIN 1B"/>
    <property type="match status" value="1"/>
</dbReference>
<dbReference type="Proteomes" id="UP000623129">
    <property type="component" value="Unassembled WGS sequence"/>
</dbReference>
<accession>A0A833RJV6</accession>
<comment type="caution">
    <text evidence="2">The sequence shown here is derived from an EMBL/GenBank/DDBJ whole genome shotgun (WGS) entry which is preliminary data.</text>
</comment>
<protein>
    <recommendedName>
        <fullName evidence="4">Cgi-62</fullName>
    </recommendedName>
</protein>